<dbReference type="RefSeq" id="WP_169717664.1">
    <property type="nucleotide sequence ID" value="NZ_CP155573.1"/>
</dbReference>
<dbReference type="Gene3D" id="4.10.280.10">
    <property type="entry name" value="Helix-loop-helix DNA-binding domain"/>
    <property type="match status" value="1"/>
</dbReference>
<organism evidence="1 2">
    <name type="scientific">Sporomusa silvacetica DSM 10669</name>
    <dbReference type="NCBI Taxonomy" id="1123289"/>
    <lineage>
        <taxon>Bacteria</taxon>
        <taxon>Bacillati</taxon>
        <taxon>Bacillota</taxon>
        <taxon>Negativicutes</taxon>
        <taxon>Selenomonadales</taxon>
        <taxon>Sporomusaceae</taxon>
        <taxon>Sporomusa</taxon>
    </lineage>
</organism>
<dbReference type="InterPro" id="IPR037208">
    <property type="entry name" value="Spo0E-like_sf"/>
</dbReference>
<evidence type="ECO:0000313" key="1">
    <source>
        <dbReference type="EMBL" id="XFO69219.1"/>
    </source>
</evidence>
<dbReference type="InterPro" id="IPR036638">
    <property type="entry name" value="HLH_DNA-bd_sf"/>
</dbReference>
<dbReference type="Proteomes" id="UP000216752">
    <property type="component" value="Chromosome"/>
</dbReference>
<reference evidence="1" key="1">
    <citation type="submission" date="2024-05" db="EMBL/GenBank/DDBJ databases">
        <title>Isolation and characterization of Sporomusa carbonis sp. nov., a carboxydotrophic hydrogenogen in the genus of Sporomusa isolated from a charcoal burning pile.</title>
        <authorList>
            <person name="Boeer T."/>
            <person name="Rosenbaum F."/>
            <person name="Eysell L."/>
            <person name="Mueller V."/>
            <person name="Daniel R."/>
            <person name="Poehlein A."/>
        </authorList>
    </citation>
    <scope>NUCLEOTIDE SEQUENCE [LARGE SCALE GENOMIC DNA]</scope>
    <source>
        <strain evidence="1">DSM 10669</strain>
    </source>
</reference>
<proteinExistence type="predicted"/>
<evidence type="ECO:0000313" key="2">
    <source>
        <dbReference type="Proteomes" id="UP000216752"/>
    </source>
</evidence>
<dbReference type="SUPFAM" id="SSF140500">
    <property type="entry name" value="BAS1536-like"/>
    <property type="match status" value="1"/>
</dbReference>
<sequence length="53" mass="6210">MDGVSMVLREIEYLRQKLNQIAIEKGVSNSKVIRLSKQLDEVLNEYQKMITKE</sequence>
<accession>A0ABZ3IU26</accession>
<evidence type="ECO:0008006" key="3">
    <source>
        <dbReference type="Google" id="ProtNLM"/>
    </source>
</evidence>
<dbReference type="EMBL" id="CP155573">
    <property type="protein sequence ID" value="XFO69219.1"/>
    <property type="molecule type" value="Genomic_DNA"/>
</dbReference>
<dbReference type="Pfam" id="PF09388">
    <property type="entry name" value="SpoOE-like"/>
    <property type="match status" value="1"/>
</dbReference>
<keyword evidence="2" id="KW-1185">Reference proteome</keyword>
<protein>
    <recommendedName>
        <fullName evidence="3">Spo0E like sporulation regulatory protein</fullName>
    </recommendedName>
</protein>
<dbReference type="InterPro" id="IPR018540">
    <property type="entry name" value="Spo0E-like"/>
</dbReference>
<gene>
    <name evidence="1" type="ORF">SPSIL_054500</name>
</gene>
<name>A0ABZ3IU26_9FIRM</name>